<dbReference type="PANTHER" id="PTHR44314">
    <property type="entry name" value="CILIA- AND FLAGELLA-ASSOCIATED PROTEIN 70"/>
    <property type="match status" value="1"/>
</dbReference>
<organism evidence="4 5">
    <name type="scientific">Betta splendens</name>
    <name type="common">Siamese fighting fish</name>
    <dbReference type="NCBI Taxonomy" id="158456"/>
    <lineage>
        <taxon>Eukaryota</taxon>
        <taxon>Metazoa</taxon>
        <taxon>Chordata</taxon>
        <taxon>Craniata</taxon>
        <taxon>Vertebrata</taxon>
        <taxon>Euteleostomi</taxon>
        <taxon>Actinopterygii</taxon>
        <taxon>Neopterygii</taxon>
        <taxon>Teleostei</taxon>
        <taxon>Neoteleostei</taxon>
        <taxon>Acanthomorphata</taxon>
        <taxon>Anabantaria</taxon>
        <taxon>Anabantiformes</taxon>
        <taxon>Anabantoidei</taxon>
        <taxon>Osphronemidae</taxon>
        <taxon>Betta</taxon>
    </lineage>
</organism>
<proteinExistence type="predicted"/>
<keyword evidence="5" id="KW-0282">Flagellum</keyword>
<feature type="region of interest" description="Disordered" evidence="3">
    <location>
        <begin position="382"/>
        <end position="437"/>
    </location>
</feature>
<dbReference type="InterPro" id="IPR052628">
    <property type="entry name" value="CFAP70"/>
</dbReference>
<name>A0A9W2XPC9_BETSP</name>
<evidence type="ECO:0000256" key="2">
    <source>
        <dbReference type="ARBA" id="ARBA00022803"/>
    </source>
</evidence>
<evidence type="ECO:0000313" key="4">
    <source>
        <dbReference type="Proteomes" id="UP000515150"/>
    </source>
</evidence>
<keyword evidence="2" id="KW-0802">TPR repeat</keyword>
<keyword evidence="5" id="KW-0969">Cilium</keyword>
<dbReference type="Gene3D" id="1.25.40.10">
    <property type="entry name" value="Tetratricopeptide repeat domain"/>
    <property type="match status" value="2"/>
</dbReference>
<dbReference type="GO" id="GO:0003341">
    <property type="term" value="P:cilium movement"/>
    <property type="evidence" value="ECO:0007669"/>
    <property type="project" value="TreeGrafter"/>
</dbReference>
<dbReference type="SUPFAM" id="SSF48452">
    <property type="entry name" value="TPR-like"/>
    <property type="match status" value="2"/>
</dbReference>
<dbReference type="GeneID" id="114851790"/>
<feature type="compositionally biased region" description="Basic and acidic residues" evidence="3">
    <location>
        <begin position="400"/>
        <end position="414"/>
    </location>
</feature>
<sequence>MTAAENNVSVNVTVGRGHKLQARKADAFHSFVQVEVDGTLVGESDKKPFNSVDQCVDFDFSCVIPCPRRIEALSAFAHKPLILTVKEFLPEKRRAEVKAPVLGQAVLDLLPLLRGQCSFSSTVPLKAALPDSLNKDPFLPTLDVSVRVSEPVLSEAELSASNLLRVTVETAYSIPDSWMQVSGPPCTYTAALEVPLTAEKDQMLVFSDGQLKPGGDREAPGRQKKRPHQALLFPENHYLPGAFVDAAPVDQEDGELTGSEDQVFREEAEASRSRVSWDTEMCCFLDAGGNSRLRQRIAECRLWPVEIMRAASEDKQITEDSSQLPLPFHGLAFVDMGPLLCPQVNRIRGAYVVHPFSEAELKNKTKQSISVLKEYVQATANQAKARPSSEASSYKGKPGRTLDRSGKVSKEPSKKLGNQTWTATADGAAETSTEAPLNVATEEKNSCVQLQTYVEARTYVILEITLEKPLVPKPSAAELATRLRSLIPPRPPLPAGPSRAERATLNFHRQVENVVSQVSEQYVELLREGFKPADCSTGETVAQLMGSLNVSGRYFAFKEQMKHAVVRIVRDRMQQTESFTDSDDLKAFTSKLYVDLVDEMHVALNKIYSDDSDGDAPQAVQPTCSQLRHFAREAQLTGDYQQAAHYYQQLVVNQPLEPSHRSEWGSLYMLTGDYMKAKECFYDAVSSQQTHQPSLMMCGVLAVMFEHYEEAQTFLEQAANVDPSSVVSWTLLGLLHQTQDKPRLAQKAFLEATKQLRAEEAKNTQEEEKNEKETNTPACPSPASQGDVEQDSEVQKEPLAQRVGSTSASKNVSSNIYTETIKFLLQNNALQMADLALSQLTLCTEGGLSGAHLRLQAQLQLLRGDYSQAAASLNHALSARDQDSQDADLWALHGHCHYLNGAIASAQESYERSLNLPQQLPDSHLVLLRLGSIYLQQEKFEQAKNVYLQACERSASCLTWLGLGIACFRLDELCVAEEAFTEANHLNNQNAEVWAYLSLICLWSGRQDEGELCYKHAVRFNLQQESLLKELNELKDELRFRHLQTCFRTSCEAGL</sequence>
<dbReference type="AlphaFoldDB" id="A0A9W2XPC9"/>
<dbReference type="CTD" id="118491"/>
<evidence type="ECO:0000256" key="3">
    <source>
        <dbReference type="SAM" id="MobiDB-lite"/>
    </source>
</evidence>
<gene>
    <name evidence="5" type="primary">cfap70</name>
</gene>
<keyword evidence="1" id="KW-0677">Repeat</keyword>
<dbReference type="SMART" id="SM00028">
    <property type="entry name" value="TPR"/>
    <property type="match status" value="7"/>
</dbReference>
<feature type="compositionally biased region" description="Basic and acidic residues" evidence="3">
    <location>
        <begin position="758"/>
        <end position="774"/>
    </location>
</feature>
<dbReference type="Pfam" id="PF13181">
    <property type="entry name" value="TPR_8"/>
    <property type="match status" value="1"/>
</dbReference>
<dbReference type="KEGG" id="bspl:114851790"/>
<keyword evidence="4" id="KW-1185">Reference proteome</keyword>
<feature type="region of interest" description="Disordered" evidence="3">
    <location>
        <begin position="758"/>
        <end position="806"/>
    </location>
</feature>
<dbReference type="GO" id="GO:0070062">
    <property type="term" value="C:extracellular exosome"/>
    <property type="evidence" value="ECO:0007669"/>
    <property type="project" value="TreeGrafter"/>
</dbReference>
<protein>
    <submittedName>
        <fullName evidence="5">Cilia- and flagella-associated protein 70</fullName>
    </submittedName>
</protein>
<dbReference type="GO" id="GO:0060271">
    <property type="term" value="P:cilium assembly"/>
    <property type="evidence" value="ECO:0007669"/>
    <property type="project" value="TreeGrafter"/>
</dbReference>
<reference evidence="5" key="1">
    <citation type="submission" date="2025-08" db="UniProtKB">
        <authorList>
            <consortium name="RefSeq"/>
        </authorList>
    </citation>
    <scope>IDENTIFICATION</scope>
</reference>
<dbReference type="Proteomes" id="UP000515150">
    <property type="component" value="Chromosome 3"/>
</dbReference>
<dbReference type="InterPro" id="IPR019734">
    <property type="entry name" value="TPR_rpt"/>
</dbReference>
<evidence type="ECO:0000313" key="5">
    <source>
        <dbReference type="RefSeq" id="XP_055363547.1"/>
    </source>
</evidence>
<dbReference type="InterPro" id="IPR011990">
    <property type="entry name" value="TPR-like_helical_dom_sf"/>
</dbReference>
<keyword evidence="5" id="KW-0966">Cell projection</keyword>
<dbReference type="PANTHER" id="PTHR44314:SF1">
    <property type="entry name" value="CILIA- AND FLAGELLA-ASSOCIATED PROTEIN 70"/>
    <property type="match status" value="1"/>
</dbReference>
<dbReference type="OrthoDB" id="10262375at2759"/>
<accession>A0A9W2XPC9</accession>
<dbReference type="GO" id="GO:0031514">
    <property type="term" value="C:motile cilium"/>
    <property type="evidence" value="ECO:0007669"/>
    <property type="project" value="TreeGrafter"/>
</dbReference>
<dbReference type="RefSeq" id="XP_055363547.1">
    <property type="nucleotide sequence ID" value="XM_055507572.1"/>
</dbReference>
<evidence type="ECO:0000256" key="1">
    <source>
        <dbReference type="ARBA" id="ARBA00022737"/>
    </source>
</evidence>